<gene>
    <name evidence="1" type="ORF">K441DRAFT_624118</name>
</gene>
<organism evidence="1 2">
    <name type="scientific">Cenococcum geophilum 1.58</name>
    <dbReference type="NCBI Taxonomy" id="794803"/>
    <lineage>
        <taxon>Eukaryota</taxon>
        <taxon>Fungi</taxon>
        <taxon>Dikarya</taxon>
        <taxon>Ascomycota</taxon>
        <taxon>Pezizomycotina</taxon>
        <taxon>Dothideomycetes</taxon>
        <taxon>Pleosporomycetidae</taxon>
        <taxon>Gloniales</taxon>
        <taxon>Gloniaceae</taxon>
        <taxon>Cenococcum</taxon>
    </lineage>
</organism>
<proteinExistence type="predicted"/>
<name>A0ACC8EML0_9PEZI</name>
<evidence type="ECO:0000313" key="2">
    <source>
        <dbReference type="Proteomes" id="UP000250078"/>
    </source>
</evidence>
<keyword evidence="2" id="KW-1185">Reference proteome</keyword>
<dbReference type="EMBL" id="KV748285">
    <property type="protein sequence ID" value="OCK86779.1"/>
    <property type="molecule type" value="Genomic_DNA"/>
</dbReference>
<accession>A0ACC8EML0</accession>
<dbReference type="Proteomes" id="UP000250078">
    <property type="component" value="Unassembled WGS sequence"/>
</dbReference>
<reference evidence="1 2" key="1">
    <citation type="journal article" date="2016" name="Nat. Commun.">
        <title>Ectomycorrhizal ecology is imprinted in the genome of the dominant symbiotic fungus Cenococcum geophilum.</title>
        <authorList>
            <consortium name="DOE Joint Genome Institute"/>
            <person name="Peter M."/>
            <person name="Kohler A."/>
            <person name="Ohm R.A."/>
            <person name="Kuo A."/>
            <person name="Krutzmann J."/>
            <person name="Morin E."/>
            <person name="Arend M."/>
            <person name="Barry K.W."/>
            <person name="Binder M."/>
            <person name="Choi C."/>
            <person name="Clum A."/>
            <person name="Copeland A."/>
            <person name="Grisel N."/>
            <person name="Haridas S."/>
            <person name="Kipfer T."/>
            <person name="LaButti K."/>
            <person name="Lindquist E."/>
            <person name="Lipzen A."/>
            <person name="Maire R."/>
            <person name="Meier B."/>
            <person name="Mihaltcheva S."/>
            <person name="Molinier V."/>
            <person name="Murat C."/>
            <person name="Poggeler S."/>
            <person name="Quandt C.A."/>
            <person name="Sperisen C."/>
            <person name="Tritt A."/>
            <person name="Tisserant E."/>
            <person name="Crous P.W."/>
            <person name="Henrissat B."/>
            <person name="Nehls U."/>
            <person name="Egli S."/>
            <person name="Spatafora J.W."/>
            <person name="Grigoriev I.V."/>
            <person name="Martin F.M."/>
        </authorList>
    </citation>
    <scope>NUCLEOTIDE SEQUENCE [LARGE SCALE GENOMIC DNA]</scope>
    <source>
        <strain evidence="1 2">1.58</strain>
    </source>
</reference>
<sequence length="1049" mass="115398">MSANLCCAADQRSGSSSPELPNARLSDSTPARRPLLPSKGNSYGSGFTSAQSEDLHKLRQTFESAATIEYSPDSLARPGRRARTRSSLHNLQKIRSVQALIKKKLSRDLSKSRSTLQAKGSASHTTGNENGQGTVIKINRQGLDTDVKITKEDLRNDLLSHKKPEEGSYDPDAEVLDDIVKRLERKIPTKRTSIHNIEWNASSPNCNDGTPGSRILRDSRDIVGVNQSLFKSLFGSSENTPCRPRIPQYSSSPNLCSKDKAKARRLPHSHSAASIEAPTTPVLQPTCLPSISLVDATPWSLSMVESLRLSAFPLLPGHPVAQKVERNSRSLDGQQMNITDNLQFETSCKENQHSDQMTEKVKNADISNTTAQSLIDNADAGSKEDLTKYMKSKEYPGLQSSSASIHLYNMRISQHLRSVSMMSSTPSCHSPQSSQHGRARSSISCGSKNLPRARHDRQTSSSGFASTRIPIAWGQVIRAGSQDHLDFERQDETSSVYSSRPQSLGDSISEPTTNLSWVVNQTETTMNTTLDLTDNTLASTQEHSISTKPGPSNGSSESDPSFNCDHPKPSPKSHLLEPPAAISVNSSTSSLCKVSKFKKEFNPSPPSKKGKKRKPGSKFLRPRSDLQSESEACFFDGLADNRETPRERRLSRSLISLKAEQATLEHNRHDASPMWEKALKAYQEERSIMCLSPGKALAARGSPFRERTSSVNRLRALSTPSDVDPLEMPEPSPGESPTQWESPNPFAPSSVDLKAQPHSKNNSASSVEAWSRYPTHTRELRTGSAGHEDNVKTRDFAFEVNSAQIIDHKIDQMRTPTSKKKRVTPSGISKSSSMTFGKNFFKDYAKLFRSQSAEFRRHGHGHRSSIAVGRLLDYPELEVLPEVWHRGIAEAEEAVEMAGLPARDHDMSVEPTNAIDRAGTKRPRNSDSAESRVLSVDGTANVFSPAANVRVWSHFYESCVDYPRSTSIDSDASALGVGESKGLLPQSEMSKSLPAKLKHIKNESVVSVFSERSVSSVRRSTVDLAKSLQQAERRERERVLTMVGPKCSA</sequence>
<protein>
    <submittedName>
        <fullName evidence="1">Uncharacterized protein</fullName>
    </submittedName>
</protein>
<evidence type="ECO:0000313" key="1">
    <source>
        <dbReference type="EMBL" id="OCK86779.1"/>
    </source>
</evidence>